<dbReference type="EMBL" id="NXGP01000059">
    <property type="protein sequence ID" value="PIM95721.1"/>
    <property type="molecule type" value="Genomic_DNA"/>
</dbReference>
<keyword evidence="5" id="KW-1185">Reference proteome</keyword>
<keyword evidence="3" id="KW-0812">Transmembrane</keyword>
<comment type="caution">
    <text evidence="4">The sequence shown here is derived from an EMBL/GenBank/DDBJ whole genome shotgun (WGS) entry which is preliminary data.</text>
</comment>
<gene>
    <name evidence="4" type="primary">cbiX</name>
    <name evidence="4" type="ORF">trycra_113</name>
</gene>
<dbReference type="GO" id="GO:0016852">
    <property type="term" value="F:sirohydrochlorin cobaltochelatase activity"/>
    <property type="evidence" value="ECO:0007669"/>
    <property type="project" value="UniProtKB-EC"/>
</dbReference>
<keyword evidence="3" id="KW-0472">Membrane</keyword>
<name>A0ABX4MGB7_9HYPH</name>
<accession>A0ABX4MGB7</accession>
<dbReference type="EC" id="4.99.1.3" evidence="4"/>
<organism evidence="4 5">
    <name type="scientific">Candidatus Hodgkinia cicadicola</name>
    <dbReference type="NCBI Taxonomy" id="573658"/>
    <lineage>
        <taxon>Bacteria</taxon>
        <taxon>Pseudomonadati</taxon>
        <taxon>Pseudomonadota</taxon>
        <taxon>Alphaproteobacteria</taxon>
        <taxon>Hyphomicrobiales</taxon>
        <taxon>Candidatus Hodgkinia</taxon>
    </lineage>
</organism>
<protein>
    <submittedName>
        <fullName evidence="4">Sirohydrochlorin cobaltochelatase</fullName>
        <ecNumber evidence="4">4.99.1.3</ecNumber>
    </submittedName>
</protein>
<dbReference type="InterPro" id="IPR002762">
    <property type="entry name" value="CbiX-like"/>
</dbReference>
<dbReference type="Pfam" id="PF01903">
    <property type="entry name" value="CbiX"/>
    <property type="match status" value="1"/>
</dbReference>
<feature type="transmembrane region" description="Helical" evidence="3">
    <location>
        <begin position="176"/>
        <end position="198"/>
    </location>
</feature>
<sequence length="276" mass="32162">MKDFNRFKNKIQSFNISKIEPSIKKSNIYIFFLGHGSNEIGTTAEFIYIVDLFKILHPCTETGFWLLEFGKIPLKTSFNFRFDINIIVPMMIFSSKHIKNDVCILCNYLQSLLKKKIIIMIKNPCSNLLNIKLICKFLDRCKANKNFKTSTSTLVLAFRGGSDIQSNSQAYLLSRLLWEGIGFGYCEILFIGVTFPLLNSIQTLKFSSNIIIIPLLLFYGNLYKQININFKHHIITCYIFNHIHSVLTLFRIIKNLFNEYNYNNCILCKHRFLSMI</sequence>
<reference evidence="4" key="1">
    <citation type="submission" date="2017-09" db="EMBL/GenBank/DDBJ databases">
        <authorList>
            <person name="Campbell M.A."/>
            <person name="Lukasik P."/>
            <person name="Simon C."/>
            <person name="McCutcheon J.P."/>
        </authorList>
    </citation>
    <scope>NUCLEOTIDE SEQUENCE [LARGE SCALE GENOMIC DNA]</scope>
    <source>
        <strain evidence="4">TRYCRA</strain>
    </source>
</reference>
<dbReference type="Proteomes" id="UP000228979">
    <property type="component" value="Unassembled WGS sequence"/>
</dbReference>
<proteinExistence type="predicted"/>
<feature type="transmembrane region" description="Helical" evidence="3">
    <location>
        <begin position="234"/>
        <end position="253"/>
    </location>
</feature>
<evidence type="ECO:0000313" key="5">
    <source>
        <dbReference type="Proteomes" id="UP000228979"/>
    </source>
</evidence>
<keyword evidence="3" id="KW-1133">Transmembrane helix</keyword>
<evidence type="ECO:0000256" key="3">
    <source>
        <dbReference type="SAM" id="Phobius"/>
    </source>
</evidence>
<keyword evidence="1" id="KW-0479">Metal-binding</keyword>
<keyword evidence="2 4" id="KW-0456">Lyase</keyword>
<feature type="transmembrane region" description="Helical" evidence="3">
    <location>
        <begin position="204"/>
        <end position="222"/>
    </location>
</feature>
<evidence type="ECO:0000256" key="2">
    <source>
        <dbReference type="ARBA" id="ARBA00023239"/>
    </source>
</evidence>
<evidence type="ECO:0000313" key="4">
    <source>
        <dbReference type="EMBL" id="PIM95721.1"/>
    </source>
</evidence>
<evidence type="ECO:0000256" key="1">
    <source>
        <dbReference type="ARBA" id="ARBA00022723"/>
    </source>
</evidence>
<dbReference type="SUPFAM" id="SSF53800">
    <property type="entry name" value="Chelatase"/>
    <property type="match status" value="1"/>
</dbReference>